<protein>
    <submittedName>
        <fullName evidence="1">Uncharacterized protein</fullName>
    </submittedName>
</protein>
<reference evidence="1 2" key="1">
    <citation type="submission" date="2018-09" db="EMBL/GenBank/DDBJ databases">
        <title>Genomic Encyclopedia of Type Strains, Phase III (KMG-III): the genomes of soil and plant-associated and newly described type strains.</title>
        <authorList>
            <person name="Whitman W."/>
        </authorList>
    </citation>
    <scope>NUCLEOTIDE SEQUENCE [LARGE SCALE GENOMIC DNA]</scope>
    <source>
        <strain evidence="1 2">CECT 7938</strain>
    </source>
</reference>
<keyword evidence="2" id="KW-1185">Reference proteome</keyword>
<dbReference type="Proteomes" id="UP000286246">
    <property type="component" value="Unassembled WGS sequence"/>
</dbReference>
<comment type="caution">
    <text evidence="1">The sequence shown here is derived from an EMBL/GenBank/DDBJ whole genome shotgun (WGS) entry which is preliminary data.</text>
</comment>
<dbReference type="EMBL" id="RAPY01000008">
    <property type="protein sequence ID" value="RKE42574.1"/>
    <property type="molecule type" value="Genomic_DNA"/>
</dbReference>
<name>A0A420ADI3_SPHD1</name>
<sequence>MMYGMTDFPKDFNFPLITLNSRRTYSVNRTVLSDLDRSYANYFY</sequence>
<evidence type="ECO:0000313" key="1">
    <source>
        <dbReference type="EMBL" id="RKE42574.1"/>
    </source>
</evidence>
<accession>A0A420ADI3</accession>
<gene>
    <name evidence="1" type="ORF">DFQ12_5488</name>
</gene>
<evidence type="ECO:0000313" key="2">
    <source>
        <dbReference type="Proteomes" id="UP000286246"/>
    </source>
</evidence>
<proteinExistence type="predicted"/>
<dbReference type="AlphaFoldDB" id="A0A420ADI3"/>
<organism evidence="1 2">
    <name type="scientific">Sphingobacterium detergens</name>
    <dbReference type="NCBI Taxonomy" id="1145106"/>
    <lineage>
        <taxon>Bacteria</taxon>
        <taxon>Pseudomonadati</taxon>
        <taxon>Bacteroidota</taxon>
        <taxon>Sphingobacteriia</taxon>
        <taxon>Sphingobacteriales</taxon>
        <taxon>Sphingobacteriaceae</taxon>
        <taxon>Sphingobacterium</taxon>
    </lineage>
</organism>